<reference evidence="1" key="1">
    <citation type="submission" date="2015-11" db="EMBL/GenBank/DDBJ databases">
        <title>De novo transcriptome assembly of four potential Pierce s Disease insect vectors from Arizona vineyards.</title>
        <authorList>
            <person name="Tassone E.E."/>
        </authorList>
    </citation>
    <scope>NUCLEOTIDE SEQUENCE</scope>
</reference>
<dbReference type="InterPro" id="IPR001888">
    <property type="entry name" value="Transposase_1"/>
</dbReference>
<name>A0A1B6HZF0_9HEMI</name>
<protein>
    <submittedName>
        <fullName evidence="1">Uncharacterized protein</fullName>
    </submittedName>
</protein>
<proteinExistence type="predicted"/>
<dbReference type="EMBL" id="GECU01027674">
    <property type="protein sequence ID" value="JAS80032.1"/>
    <property type="molecule type" value="Transcribed_RNA"/>
</dbReference>
<evidence type="ECO:0000313" key="1">
    <source>
        <dbReference type="EMBL" id="JAS80032.1"/>
    </source>
</evidence>
<accession>A0A1B6HZF0</accession>
<dbReference type="AlphaFoldDB" id="A0A1B6HZF0"/>
<gene>
    <name evidence="1" type="ORF">g.19941</name>
</gene>
<dbReference type="Pfam" id="PF01359">
    <property type="entry name" value="Transposase_1"/>
    <property type="match status" value="1"/>
</dbReference>
<organism evidence="1">
    <name type="scientific">Homalodisca liturata</name>
    <dbReference type="NCBI Taxonomy" id="320908"/>
    <lineage>
        <taxon>Eukaryota</taxon>
        <taxon>Metazoa</taxon>
        <taxon>Ecdysozoa</taxon>
        <taxon>Arthropoda</taxon>
        <taxon>Hexapoda</taxon>
        <taxon>Insecta</taxon>
        <taxon>Pterygota</taxon>
        <taxon>Neoptera</taxon>
        <taxon>Paraneoptera</taxon>
        <taxon>Hemiptera</taxon>
        <taxon>Auchenorrhyncha</taxon>
        <taxon>Membracoidea</taxon>
        <taxon>Cicadellidae</taxon>
        <taxon>Cicadellinae</taxon>
        <taxon>Proconiini</taxon>
        <taxon>Homalodisca</taxon>
    </lineage>
</organism>
<sequence length="112" mass="12941">MVSLIRVKQGYKWYKHFKDGCEDIENDKRSGCISILITDDFGISIGPCHDIFLNVLSTKHVGAKSVLPCVLSMLTVFFDLNGIVYHEVLPQRKTVNKEYYLQVQRRLHEVIQ</sequence>